<dbReference type="PANTHER" id="PTHR47027">
    <property type="entry name" value="REVERSE TRANSCRIPTASE DOMAIN-CONTAINING PROTEIN"/>
    <property type="match status" value="1"/>
</dbReference>
<accession>A0A2G9UL76</accession>
<proteinExistence type="predicted"/>
<dbReference type="EMBL" id="KZ346096">
    <property type="protein sequence ID" value="PIO70977.1"/>
    <property type="molecule type" value="Genomic_DNA"/>
</dbReference>
<dbReference type="AlphaFoldDB" id="A0A2G9UL76"/>
<name>A0A2G9UL76_TELCI</name>
<dbReference type="PANTHER" id="PTHR47027:SF20">
    <property type="entry name" value="REVERSE TRANSCRIPTASE-LIKE PROTEIN WITH RNA-DIRECTED DNA POLYMERASE DOMAIN"/>
    <property type="match status" value="1"/>
</dbReference>
<dbReference type="Proteomes" id="UP000230423">
    <property type="component" value="Unassembled WGS sequence"/>
</dbReference>
<evidence type="ECO:0000313" key="2">
    <source>
        <dbReference type="Proteomes" id="UP000230423"/>
    </source>
</evidence>
<evidence type="ECO:0000313" key="1">
    <source>
        <dbReference type="EMBL" id="PIO70977.1"/>
    </source>
</evidence>
<organism evidence="1 2">
    <name type="scientific">Teladorsagia circumcincta</name>
    <name type="common">Brown stomach worm</name>
    <name type="synonym">Ostertagia circumcincta</name>
    <dbReference type="NCBI Taxonomy" id="45464"/>
    <lineage>
        <taxon>Eukaryota</taxon>
        <taxon>Metazoa</taxon>
        <taxon>Ecdysozoa</taxon>
        <taxon>Nematoda</taxon>
        <taxon>Chromadorea</taxon>
        <taxon>Rhabditida</taxon>
        <taxon>Rhabditina</taxon>
        <taxon>Rhabditomorpha</taxon>
        <taxon>Strongyloidea</taxon>
        <taxon>Trichostrongylidae</taxon>
        <taxon>Teladorsagia</taxon>
    </lineage>
</organism>
<keyword evidence="2" id="KW-1185">Reference proteome</keyword>
<reference evidence="1 2" key="1">
    <citation type="submission" date="2015-09" db="EMBL/GenBank/DDBJ databases">
        <title>Draft genome of the parasitic nematode Teladorsagia circumcincta isolate WARC Sus (inbred).</title>
        <authorList>
            <person name="Mitreva M."/>
        </authorList>
    </citation>
    <scope>NUCLEOTIDE SEQUENCE [LARGE SCALE GENOMIC DNA]</scope>
    <source>
        <strain evidence="1 2">S</strain>
    </source>
</reference>
<protein>
    <submittedName>
        <fullName evidence="1">Uncharacterized protein</fullName>
    </submittedName>
</protein>
<sequence length="141" mass="16481">MPTHVRLGHRRSLFLRLFSIETGRRRRAGWPTFNKYRDVLPDRQLDARVKARVFNTDVLPALTYGSETWSTIKEEERKLTSTQWAIERTMCAVILMHKIPASEIRRRTGVRDVIETTYDSKKRAAGHVARLNDSPYEQINV</sequence>
<dbReference type="OrthoDB" id="407509at2759"/>
<gene>
    <name evidence="1" type="ORF">TELCIR_07139</name>
</gene>